<accession>A0A2H0FG55</accession>
<evidence type="ECO:0000256" key="2">
    <source>
        <dbReference type="ARBA" id="ARBA00022679"/>
    </source>
</evidence>
<dbReference type="GO" id="GO:0008360">
    <property type="term" value="P:regulation of cell shape"/>
    <property type="evidence" value="ECO:0007669"/>
    <property type="project" value="UniProtKB-KW"/>
</dbReference>
<keyword evidence="4" id="KW-0573">Peptidoglycan synthesis</keyword>
<evidence type="ECO:0000313" key="7">
    <source>
        <dbReference type="EMBL" id="PIQ05656.1"/>
    </source>
</evidence>
<evidence type="ECO:0000313" key="8">
    <source>
        <dbReference type="Proteomes" id="UP000230778"/>
    </source>
</evidence>
<dbReference type="AlphaFoldDB" id="A0A2H0FG55"/>
<sequence>MEIINITDKKELNDFVGSKKHAQFLQSWQWGEFQKEVSGIIWRIGVASEGQLVASAKLVKKQLPMGRSYFYCGRGPVGITNYESRIANELFNAIKELAAPEGVMFLRFEPTFNFELSTLNFQLFKTIDVQPSKTLILDLTKSEDELLQAMHQKTRYNIRLAEKKGVKIMEVGANRFEEFWQLLVSSGDRDEFNLHGRSYYQAMLKLANNFVKLFFAEYQGKPLAGSLVTFFGDSATYIHGGSSDKNREIMAPYALHWQIIKQAKQLGYKYYDFHGVDAAKWPGVTRFKMGFGGQVINYPGTFDLVYDTGWYNIYKMVRRVRRTF</sequence>
<dbReference type="PROSITE" id="PS51191">
    <property type="entry name" value="FEMABX"/>
    <property type="match status" value="1"/>
</dbReference>
<evidence type="ECO:0000256" key="4">
    <source>
        <dbReference type="ARBA" id="ARBA00022984"/>
    </source>
</evidence>
<dbReference type="PANTHER" id="PTHR36174:SF1">
    <property type="entry name" value="LIPID II:GLYCINE GLYCYLTRANSFERASE"/>
    <property type="match status" value="1"/>
</dbReference>
<dbReference type="GO" id="GO:0016755">
    <property type="term" value="F:aminoacyltransferase activity"/>
    <property type="evidence" value="ECO:0007669"/>
    <property type="project" value="InterPro"/>
</dbReference>
<keyword evidence="5" id="KW-0012">Acyltransferase</keyword>
<evidence type="ECO:0000256" key="5">
    <source>
        <dbReference type="ARBA" id="ARBA00023315"/>
    </source>
</evidence>
<organism evidence="7 8">
    <name type="scientific">Candidatus Nealsonbacteria bacterium CG18_big_fil_WC_8_21_14_2_50_37_10</name>
    <dbReference type="NCBI Taxonomy" id="1974717"/>
    <lineage>
        <taxon>Bacteria</taxon>
        <taxon>Candidatus Nealsoniibacteriota</taxon>
    </lineage>
</organism>
<evidence type="ECO:0000256" key="6">
    <source>
        <dbReference type="ARBA" id="ARBA00023316"/>
    </source>
</evidence>
<keyword evidence="6" id="KW-0961">Cell wall biogenesis/degradation</keyword>
<evidence type="ECO:0000256" key="1">
    <source>
        <dbReference type="ARBA" id="ARBA00009943"/>
    </source>
</evidence>
<dbReference type="Pfam" id="PF02388">
    <property type="entry name" value="FemAB"/>
    <property type="match status" value="2"/>
</dbReference>
<keyword evidence="3" id="KW-0133">Cell shape</keyword>
<dbReference type="GO" id="GO:0071555">
    <property type="term" value="P:cell wall organization"/>
    <property type="evidence" value="ECO:0007669"/>
    <property type="project" value="UniProtKB-KW"/>
</dbReference>
<reference evidence="7 8" key="1">
    <citation type="submission" date="2017-09" db="EMBL/GenBank/DDBJ databases">
        <title>Depth-based differentiation of microbial function through sediment-hosted aquifers and enrichment of novel symbionts in the deep terrestrial subsurface.</title>
        <authorList>
            <person name="Probst A.J."/>
            <person name="Ladd B."/>
            <person name="Jarett J.K."/>
            <person name="Geller-Mcgrath D.E."/>
            <person name="Sieber C.M."/>
            <person name="Emerson J.B."/>
            <person name="Anantharaman K."/>
            <person name="Thomas B.C."/>
            <person name="Malmstrom R."/>
            <person name="Stieglmeier M."/>
            <person name="Klingl A."/>
            <person name="Woyke T."/>
            <person name="Ryan C.M."/>
            <person name="Banfield J.F."/>
        </authorList>
    </citation>
    <scope>NUCLEOTIDE SEQUENCE [LARGE SCALE GENOMIC DNA]</scope>
    <source>
        <strain evidence="7">CG18_big_fil_WC_8_21_14_2_50_37_10</strain>
    </source>
</reference>
<evidence type="ECO:0000256" key="3">
    <source>
        <dbReference type="ARBA" id="ARBA00022960"/>
    </source>
</evidence>
<dbReference type="EMBL" id="PCUC01000138">
    <property type="protein sequence ID" value="PIQ05656.1"/>
    <property type="molecule type" value="Genomic_DNA"/>
</dbReference>
<keyword evidence="2" id="KW-0808">Transferase</keyword>
<dbReference type="Gene3D" id="3.40.630.30">
    <property type="match status" value="2"/>
</dbReference>
<dbReference type="InterPro" id="IPR003447">
    <property type="entry name" value="FEMABX"/>
</dbReference>
<dbReference type="SUPFAM" id="SSF55729">
    <property type="entry name" value="Acyl-CoA N-acyltransferases (Nat)"/>
    <property type="match status" value="2"/>
</dbReference>
<name>A0A2H0FG55_9BACT</name>
<evidence type="ECO:0008006" key="9">
    <source>
        <dbReference type="Google" id="ProtNLM"/>
    </source>
</evidence>
<protein>
    <recommendedName>
        <fullName evidence="9">Methicillin resistance protein</fullName>
    </recommendedName>
</protein>
<comment type="caution">
    <text evidence="7">The sequence shown here is derived from an EMBL/GenBank/DDBJ whole genome shotgun (WGS) entry which is preliminary data.</text>
</comment>
<dbReference type="Proteomes" id="UP000230778">
    <property type="component" value="Unassembled WGS sequence"/>
</dbReference>
<dbReference type="GO" id="GO:0009252">
    <property type="term" value="P:peptidoglycan biosynthetic process"/>
    <property type="evidence" value="ECO:0007669"/>
    <property type="project" value="UniProtKB-KW"/>
</dbReference>
<gene>
    <name evidence="7" type="ORF">COW72_02630</name>
</gene>
<dbReference type="PANTHER" id="PTHR36174">
    <property type="entry name" value="LIPID II:GLYCINE GLYCYLTRANSFERASE"/>
    <property type="match status" value="1"/>
</dbReference>
<dbReference type="InterPro" id="IPR016181">
    <property type="entry name" value="Acyl_CoA_acyltransferase"/>
</dbReference>
<comment type="similarity">
    <text evidence="1">Belongs to the FemABX family.</text>
</comment>
<proteinExistence type="inferred from homology"/>
<dbReference type="InterPro" id="IPR050644">
    <property type="entry name" value="PG_Glycine_Bridge_Synth"/>
</dbReference>